<dbReference type="Gene3D" id="1.10.510.10">
    <property type="entry name" value="Transferase(Phosphotransferase) domain 1"/>
    <property type="match status" value="1"/>
</dbReference>
<dbReference type="PANTHER" id="PTHR48010">
    <property type="entry name" value="OS05G0588300 PROTEIN"/>
    <property type="match status" value="1"/>
</dbReference>
<evidence type="ECO:0000259" key="2">
    <source>
        <dbReference type="Pfam" id="PF07714"/>
    </source>
</evidence>
<name>A0AAV8PZH7_ENSVE</name>
<protein>
    <recommendedName>
        <fullName evidence="2">Serine-threonine/tyrosine-protein kinase catalytic domain-containing protein</fullName>
    </recommendedName>
</protein>
<dbReference type="Proteomes" id="UP001222027">
    <property type="component" value="Unassembled WGS sequence"/>
</dbReference>
<gene>
    <name evidence="3" type="ORF">OPV22_027076</name>
</gene>
<organism evidence="3 4">
    <name type="scientific">Ensete ventricosum</name>
    <name type="common">Abyssinian banana</name>
    <name type="synonym">Musa ensete</name>
    <dbReference type="NCBI Taxonomy" id="4639"/>
    <lineage>
        <taxon>Eukaryota</taxon>
        <taxon>Viridiplantae</taxon>
        <taxon>Streptophyta</taxon>
        <taxon>Embryophyta</taxon>
        <taxon>Tracheophyta</taxon>
        <taxon>Spermatophyta</taxon>
        <taxon>Magnoliopsida</taxon>
        <taxon>Liliopsida</taxon>
        <taxon>Zingiberales</taxon>
        <taxon>Musaceae</taxon>
        <taxon>Ensete</taxon>
    </lineage>
</organism>
<dbReference type="Pfam" id="PF07714">
    <property type="entry name" value="PK_Tyr_Ser-Thr"/>
    <property type="match status" value="1"/>
</dbReference>
<dbReference type="GO" id="GO:0004672">
    <property type="term" value="F:protein kinase activity"/>
    <property type="evidence" value="ECO:0007669"/>
    <property type="project" value="InterPro"/>
</dbReference>
<dbReference type="EMBL" id="JAQQAF010000008">
    <property type="protein sequence ID" value="KAJ8464524.1"/>
    <property type="molecule type" value="Genomic_DNA"/>
</dbReference>
<feature type="domain" description="Serine-threonine/tyrosine-protein kinase catalytic" evidence="2">
    <location>
        <begin position="20"/>
        <end position="128"/>
    </location>
</feature>
<keyword evidence="4" id="KW-1185">Reference proteome</keyword>
<dbReference type="InterPro" id="IPR001245">
    <property type="entry name" value="Ser-Thr/Tyr_kinase_cat_dom"/>
</dbReference>
<reference evidence="3 4" key="1">
    <citation type="submission" date="2022-12" db="EMBL/GenBank/DDBJ databases">
        <title>Chromosome-scale assembly of the Ensete ventricosum genome.</title>
        <authorList>
            <person name="Dussert Y."/>
            <person name="Stocks J."/>
            <person name="Wendawek A."/>
            <person name="Woldeyes F."/>
            <person name="Nichols R.A."/>
            <person name="Borrell J.S."/>
        </authorList>
    </citation>
    <scope>NUCLEOTIDE SEQUENCE [LARGE SCALE GENOMIC DNA]</scope>
    <source>
        <strain evidence="4">cv. Maze</strain>
        <tissue evidence="3">Seeds</tissue>
    </source>
</reference>
<sequence>MGESVQPRGLVEGVGGGAGEGHIRDDIQGSAQDRVIVVVKQLKDMNLVEREFKEKIEAIDVMDHSNLVPLMAYYSKDEKLMVYDYMPMVSLFALLHCNRGSSQTPLNWETRTGIALATVRDIEYIHSMALPPHMATSSPPTSSSPSYMMLVCPTTTLSFSLSALTHVAGYWAQEVTDALKGKKGEPYEQNYW</sequence>
<dbReference type="PANTHER" id="PTHR48010:SF76">
    <property type="entry name" value="INACTIVE RECEPTOR KINASE RLK902-RELATED"/>
    <property type="match status" value="1"/>
</dbReference>
<accession>A0AAV8PZH7</accession>
<comment type="caution">
    <text evidence="3">The sequence shown here is derived from an EMBL/GenBank/DDBJ whole genome shotgun (WGS) entry which is preliminary data.</text>
</comment>
<dbReference type="SUPFAM" id="SSF56112">
    <property type="entry name" value="Protein kinase-like (PK-like)"/>
    <property type="match status" value="1"/>
</dbReference>
<dbReference type="InterPro" id="IPR050994">
    <property type="entry name" value="At_inactive_RLKs"/>
</dbReference>
<evidence type="ECO:0000313" key="4">
    <source>
        <dbReference type="Proteomes" id="UP001222027"/>
    </source>
</evidence>
<dbReference type="InterPro" id="IPR011009">
    <property type="entry name" value="Kinase-like_dom_sf"/>
</dbReference>
<feature type="region of interest" description="Disordered" evidence="1">
    <location>
        <begin position="1"/>
        <end position="25"/>
    </location>
</feature>
<evidence type="ECO:0000256" key="1">
    <source>
        <dbReference type="SAM" id="MobiDB-lite"/>
    </source>
</evidence>
<evidence type="ECO:0000313" key="3">
    <source>
        <dbReference type="EMBL" id="KAJ8464524.1"/>
    </source>
</evidence>
<proteinExistence type="predicted"/>
<dbReference type="AlphaFoldDB" id="A0AAV8PZH7"/>